<dbReference type="EMBL" id="CP007151">
    <property type="protein sequence ID" value="AHI30140.1"/>
    <property type="molecule type" value="Genomic_DNA"/>
</dbReference>
<organism evidence="2 3">
    <name type="scientific">Marinobacter similis</name>
    <dbReference type="NCBI Taxonomy" id="1420916"/>
    <lineage>
        <taxon>Bacteria</taxon>
        <taxon>Pseudomonadati</taxon>
        <taxon>Pseudomonadota</taxon>
        <taxon>Gammaproteobacteria</taxon>
        <taxon>Pseudomonadales</taxon>
        <taxon>Marinobacteraceae</taxon>
        <taxon>Marinobacter</taxon>
    </lineage>
</organism>
<keyword evidence="1" id="KW-1133">Transmembrane helix</keyword>
<dbReference type="RefSeq" id="WP_041341199.1">
    <property type="nucleotide sequence ID" value="NZ_CP007151.1"/>
</dbReference>
<keyword evidence="1" id="KW-0472">Membrane</keyword>
<feature type="transmembrane region" description="Helical" evidence="1">
    <location>
        <begin position="221"/>
        <end position="240"/>
    </location>
</feature>
<name>W5YM75_9GAMM</name>
<keyword evidence="3" id="KW-1185">Reference proteome</keyword>
<reference evidence="2 3" key="1">
    <citation type="journal article" date="2014" name="Genome Announc.">
        <title>Draft Genome Sequences of Marinobacter similis A3d10T and Marinobacter salarius R9SW1T.</title>
        <authorList>
            <person name="Ivanova E.P."/>
            <person name="Ng H.J."/>
            <person name="Webb H.K."/>
            <person name="Feng G."/>
            <person name="Oshima K."/>
            <person name="Hattori M."/>
            <person name="Ohkuma M."/>
            <person name="Sergeev A.F."/>
            <person name="Mikhailov V.V."/>
            <person name="Crawford R.J."/>
            <person name="Sawabe T."/>
        </authorList>
    </citation>
    <scope>NUCLEOTIDE SEQUENCE [LARGE SCALE GENOMIC DNA]</scope>
    <source>
        <strain evidence="2 3">A3d10</strain>
    </source>
</reference>
<feature type="transmembrane region" description="Helical" evidence="1">
    <location>
        <begin position="252"/>
        <end position="270"/>
    </location>
</feature>
<feature type="transmembrane region" description="Helical" evidence="1">
    <location>
        <begin position="53"/>
        <end position="75"/>
    </location>
</feature>
<dbReference type="Proteomes" id="UP000061489">
    <property type="component" value="Chromosome"/>
</dbReference>
<feature type="transmembrane region" description="Helical" evidence="1">
    <location>
        <begin position="128"/>
        <end position="144"/>
    </location>
</feature>
<evidence type="ECO:0000313" key="3">
    <source>
        <dbReference type="Proteomes" id="UP000061489"/>
    </source>
</evidence>
<proteinExistence type="predicted"/>
<dbReference type="OrthoDB" id="6313110at2"/>
<evidence type="ECO:0000256" key="1">
    <source>
        <dbReference type="SAM" id="Phobius"/>
    </source>
</evidence>
<feature type="transmembrane region" description="Helical" evidence="1">
    <location>
        <begin position="150"/>
        <end position="175"/>
    </location>
</feature>
<accession>W5YM75</accession>
<dbReference type="STRING" id="1420916.AU14_12745"/>
<feature type="transmembrane region" description="Helical" evidence="1">
    <location>
        <begin position="87"/>
        <end position="116"/>
    </location>
</feature>
<dbReference type="KEGG" id="msx:AU14_12745"/>
<sequence>MDTSHKLDASRLAVVLSFFYAYILAFVLPIAAFKDRENYLVYAADAGSAMARYFDAGILAFLVNEPVFLLANYVLSLFMGPESVLSLLIFSFAFLFAYSMLGFNRKLIFLLLIALLLPQILKNHVVQLRQGYAVAIFTYAWLYLGRSKKWFMIGLTPFIHASFFIVGCFLVVFWFSSWARMKFDLKATVFFAISVFSVFLIFFVADLFGSRHALRYSGFDLNVSGSAFLFWSLVFAIFCFQSREWYAKHSFAALFVLVYLGMYFTFPLSGRVFESVLPIVLIAGFSTRGYYRYAFIGLFLMYSLIQIYIGLGQPLLGFASQSWEGALL</sequence>
<feature type="transmembrane region" description="Helical" evidence="1">
    <location>
        <begin position="187"/>
        <end position="209"/>
    </location>
</feature>
<evidence type="ECO:0008006" key="4">
    <source>
        <dbReference type="Google" id="ProtNLM"/>
    </source>
</evidence>
<keyword evidence="1" id="KW-0812">Transmembrane</keyword>
<protein>
    <recommendedName>
        <fullName evidence="4">EpsG family protein</fullName>
    </recommendedName>
</protein>
<dbReference type="HOGENOM" id="CLU_857767_0_0_6"/>
<dbReference type="AlphaFoldDB" id="W5YM75"/>
<feature type="transmembrane region" description="Helical" evidence="1">
    <location>
        <begin position="290"/>
        <end position="311"/>
    </location>
</feature>
<evidence type="ECO:0000313" key="2">
    <source>
        <dbReference type="EMBL" id="AHI30140.1"/>
    </source>
</evidence>
<feature type="transmembrane region" description="Helical" evidence="1">
    <location>
        <begin position="12"/>
        <end position="33"/>
    </location>
</feature>
<gene>
    <name evidence="2" type="ORF">AU14_12745</name>
</gene>